<sequence>MKSCGLFFLLILLAVCESSFAWRSFFRGRGKHGFGEPKLSRKYQLPPDMWFTQNLNHFDPTNMQTWQQRYFVNEEFYKKDGPVFLMIGGEGKASAKWMVEGQWIEYAKQYGAMCFQLEHRFYGKSHPTPDLSVKNLVYLSSEQALADLAYFITGIRHKYQIPGDSKWVVFGGSYPGSLAAWARVKYPHLVHGAVSTSGPLLAQMDFQQYYVVVEEALKTHSQACVDAITNATHQIHVMLRHRIGQMNLSEKFKLCTQIDPSKTKKNDISNLYEILASNFAEVVQYNKDNRDSSKFSNISIDTVCDILVDQKRGIAVDRLAEVSNMMLNASGDKCFDYKYSNMLDEMSNVSWKGEMSEGGRQWTYQTCTEFGFFQTSTAKPLLFSETFPVDFFVQQCTDIFGPRYNIHLLENAIERTNTFYGGLQLEVSNVVYVHGSIDPWHALGITKSSNPKTPAFYINGTAHCANMYPASKQDIPELIAVRQKVGKIIGRWLN</sequence>
<comment type="similarity">
    <text evidence="1">Belongs to the peptidase S28 family.</text>
</comment>
<evidence type="ECO:0000256" key="2">
    <source>
        <dbReference type="ARBA" id="ARBA00022670"/>
    </source>
</evidence>
<feature type="chain" id="PRO_5002201469" evidence="6">
    <location>
        <begin position="22"/>
        <end position="494"/>
    </location>
</feature>
<dbReference type="GO" id="GO:0006508">
    <property type="term" value="P:proteolysis"/>
    <property type="evidence" value="ECO:0007669"/>
    <property type="project" value="UniProtKB-KW"/>
</dbReference>
<keyword evidence="2" id="KW-0645">Protease</keyword>
<evidence type="ECO:0000256" key="4">
    <source>
        <dbReference type="ARBA" id="ARBA00022801"/>
    </source>
</evidence>
<keyword evidence="3 6" id="KW-0732">Signal</keyword>
<evidence type="ECO:0000313" key="7">
    <source>
        <dbReference type="EMBL" id="JAG70363.1"/>
    </source>
</evidence>
<dbReference type="InterPro" id="IPR008758">
    <property type="entry name" value="Peptidase_S28"/>
</dbReference>
<dbReference type="FunFam" id="1.20.120.980:FF:000003">
    <property type="entry name" value="Serine protease 16"/>
    <property type="match status" value="1"/>
</dbReference>
<dbReference type="Gene3D" id="1.20.120.980">
    <property type="entry name" value="Serine carboxypeptidase S28, SKS domain"/>
    <property type="match status" value="1"/>
</dbReference>
<dbReference type="EMBL" id="GBYB01000596">
    <property type="protein sequence ID" value="JAG70363.1"/>
    <property type="molecule type" value="Transcribed_RNA"/>
</dbReference>
<evidence type="ECO:0000256" key="5">
    <source>
        <dbReference type="ARBA" id="ARBA00023180"/>
    </source>
</evidence>
<proteinExistence type="inferred from homology"/>
<keyword evidence="5" id="KW-0325">Glycoprotein</keyword>
<gene>
    <name evidence="7" type="primary">K12H4.7_1</name>
    <name evidence="7" type="ORF">g.25737</name>
</gene>
<reference evidence="7" key="1">
    <citation type="submission" date="2015-01" db="EMBL/GenBank/DDBJ databases">
        <title>Transcriptome Assembly of Fopius arisanus.</title>
        <authorList>
            <person name="Geib S."/>
        </authorList>
    </citation>
    <scope>NUCLEOTIDE SEQUENCE</scope>
</reference>
<dbReference type="MEROPS" id="S28.003"/>
<dbReference type="GO" id="GO:0008239">
    <property type="term" value="F:dipeptidyl-peptidase activity"/>
    <property type="evidence" value="ECO:0007669"/>
    <property type="project" value="TreeGrafter"/>
</dbReference>
<evidence type="ECO:0000256" key="6">
    <source>
        <dbReference type="SAM" id="SignalP"/>
    </source>
</evidence>
<dbReference type="AlphaFoldDB" id="A0A0C9R157"/>
<dbReference type="PANTHER" id="PTHR11010">
    <property type="entry name" value="PROTEASE S28 PRO-X CARBOXYPEPTIDASE-RELATED"/>
    <property type="match status" value="1"/>
</dbReference>
<evidence type="ECO:0000256" key="1">
    <source>
        <dbReference type="ARBA" id="ARBA00011079"/>
    </source>
</evidence>
<protein>
    <submittedName>
        <fullName evidence="7">K12H4.7_1 protein</fullName>
    </submittedName>
</protein>
<organism evidence="7">
    <name type="scientific">Fopius arisanus</name>
    <dbReference type="NCBI Taxonomy" id="64838"/>
    <lineage>
        <taxon>Eukaryota</taxon>
        <taxon>Metazoa</taxon>
        <taxon>Ecdysozoa</taxon>
        <taxon>Arthropoda</taxon>
        <taxon>Hexapoda</taxon>
        <taxon>Insecta</taxon>
        <taxon>Pterygota</taxon>
        <taxon>Neoptera</taxon>
        <taxon>Endopterygota</taxon>
        <taxon>Hymenoptera</taxon>
        <taxon>Apocrita</taxon>
        <taxon>Ichneumonoidea</taxon>
        <taxon>Braconidae</taxon>
        <taxon>Opiinae</taxon>
        <taxon>Fopius</taxon>
    </lineage>
</organism>
<dbReference type="InterPro" id="IPR029058">
    <property type="entry name" value="AB_hydrolase_fold"/>
</dbReference>
<dbReference type="SUPFAM" id="SSF53474">
    <property type="entry name" value="alpha/beta-Hydrolases"/>
    <property type="match status" value="1"/>
</dbReference>
<dbReference type="GO" id="GO:0070008">
    <property type="term" value="F:serine-type exopeptidase activity"/>
    <property type="evidence" value="ECO:0007669"/>
    <property type="project" value="InterPro"/>
</dbReference>
<evidence type="ECO:0000256" key="3">
    <source>
        <dbReference type="ARBA" id="ARBA00022729"/>
    </source>
</evidence>
<name>A0A0C9R157_9HYME</name>
<feature type="signal peptide" evidence="6">
    <location>
        <begin position="1"/>
        <end position="21"/>
    </location>
</feature>
<dbReference type="PANTHER" id="PTHR11010:SF117">
    <property type="entry name" value="SERINE PROTEASE 16"/>
    <property type="match status" value="1"/>
</dbReference>
<dbReference type="InterPro" id="IPR042269">
    <property type="entry name" value="Ser_carbopepase_S28_SKS"/>
</dbReference>
<dbReference type="Pfam" id="PF05577">
    <property type="entry name" value="Peptidase_S28"/>
    <property type="match status" value="1"/>
</dbReference>
<dbReference type="Gene3D" id="3.40.50.1820">
    <property type="entry name" value="alpha/beta hydrolase"/>
    <property type="match status" value="1"/>
</dbReference>
<keyword evidence="4" id="KW-0378">Hydrolase</keyword>
<accession>A0A0C9R157</accession>